<evidence type="ECO:0000313" key="10">
    <source>
        <dbReference type="EMBL" id="SCU98764.1"/>
    </source>
</evidence>
<protein>
    <submittedName>
        <fullName evidence="10">LADA_0H15214g1_1</fullName>
    </submittedName>
</protein>
<dbReference type="Pfam" id="PF00172">
    <property type="entry name" value="Zn_clus"/>
    <property type="match status" value="1"/>
</dbReference>
<sequence>MSERHKRNRNRVPLSCTICRKRKVKCDKKRPHCDQCVKTGVAHLCHYMEQTWAEEAEKELSKDSELKQLRERIKALEKMLSVMHAASSTTPESTTAMLEEKPYYRDHPQASSQEPKLLDERRFDNDELDLTRQFDMLHLKNNGTVHLGATHWLAIMKGDPYLKLLWGHIFTMREKMSEWIMNKRRGNANNGSGRHLQNSAGKCPVIHQVASSGCPVSSMAHLGTLQDKTTQSKCPVDHQTLLGAHSTNEKTENSRPNVTTPLSSSQVSKEPSPRCPIAHSQKSTTYESNRPVAHETPGTVQNNTGIQSHPVTLPSFEKLTSKCPVIHDSSPPPPTGLGPNPSNKTQDQAIAELCKLLPPKRIIALILDKFFKHVYPVIPILDEQSFKHQVNQIVQAKGDIPVLQLGKPSDCSTLGILIIILRLTWLSLPQNACSVDLGTRCGSFFVPKVTTTTVAQSREEQFLMNYETPAEAIQLVRKYLIRLDEVTSFSNSNVNLTTVQFAIFYKLYLMCCTEKTIDTQLNAFTSTSQDNEAHQMLLSSIVQMAFSCGLHRDPDNFPQLTVNTKGKLNKEAISSAERFKHTWRKTWYVIVSLDVQQSLSLGSPRLLRNLRDFSDTKLPYTSKIDYVRDIKELVVVKNYTLFFQIDICIAAVLNHILNVSMAKTVRKFELDSLIEVLKNICFVDGNVSEAIKMLVNKGLLFTTEGSVDQSLEEFYPLPSLEEVLSPLPSENEKDRKPYLPHEMTTRALFFSKHLMLRMLLYLLNYVLFTYYEPKGDIDPGTRPLAKGYAQEALNYAMDGFRNCFLLFNNSKVSESGNGSIFNHMEVVLAPYCLDVGHRALQFMVCLILRAKCGPLTGMNENPIMNSGNNTSSSEDENEMTSLSISRKELNAELADFEKDIDLDVGDELAEILLSRMTMFHKLTKQISLKYFYARRMMKSTGFFITLLKIPSNRSSSGEKDHKTSGTVSPKFNHPSIAKMTGFFKNVPSLIMSANGDQIKRCPVYQDAVGFLPTAGQGGFEQRTSSEGSAQHLTPLHRAYQPITYTSNDLRRTSDVRNSDTKRQKLGTEASRPSISFDALVKCESWAQSPPAPHEVRSSAPPFSSPIPRPDELPPSRGLKNSMRILQKDEAKSSAPLTNISPGAVSENSSSADYAPDFEDFLMQNSNLNGLMINASSIVEAVGFDTYNNQNTGSVGMTADFLPIDNSEIDGLCDLQSTNQGFPVWE</sequence>
<dbReference type="GO" id="GO:0008270">
    <property type="term" value="F:zinc ion binding"/>
    <property type="evidence" value="ECO:0007669"/>
    <property type="project" value="InterPro"/>
</dbReference>
<dbReference type="GO" id="GO:0006351">
    <property type="term" value="P:DNA-templated transcription"/>
    <property type="evidence" value="ECO:0007669"/>
    <property type="project" value="InterPro"/>
</dbReference>
<feature type="compositionally biased region" description="Polar residues" evidence="8">
    <location>
        <begin position="254"/>
        <end position="269"/>
    </location>
</feature>
<feature type="region of interest" description="Disordered" evidence="8">
    <location>
        <begin position="244"/>
        <end position="311"/>
    </location>
</feature>
<dbReference type="Pfam" id="PF04082">
    <property type="entry name" value="Fungal_trans"/>
    <property type="match status" value="1"/>
</dbReference>
<dbReference type="InterPro" id="IPR051430">
    <property type="entry name" value="Fungal_TF_Env_Response"/>
</dbReference>
<dbReference type="STRING" id="1266660.A0A1G4K4Q7"/>
<evidence type="ECO:0000256" key="3">
    <source>
        <dbReference type="ARBA" id="ARBA00023015"/>
    </source>
</evidence>
<dbReference type="Gene3D" id="1.20.5.170">
    <property type="match status" value="1"/>
</dbReference>
<feature type="compositionally biased region" description="Polar residues" evidence="8">
    <location>
        <begin position="298"/>
        <end position="310"/>
    </location>
</feature>
<evidence type="ECO:0000256" key="1">
    <source>
        <dbReference type="ARBA" id="ARBA00022723"/>
    </source>
</evidence>
<dbReference type="GO" id="GO:0000978">
    <property type="term" value="F:RNA polymerase II cis-regulatory region sequence-specific DNA binding"/>
    <property type="evidence" value="ECO:0007669"/>
    <property type="project" value="EnsemblFungi"/>
</dbReference>
<evidence type="ECO:0000256" key="2">
    <source>
        <dbReference type="ARBA" id="ARBA00022833"/>
    </source>
</evidence>
<dbReference type="EMBL" id="LT598461">
    <property type="protein sequence ID" value="SCU98764.1"/>
    <property type="molecule type" value="Genomic_DNA"/>
</dbReference>
<dbReference type="Proteomes" id="UP000190274">
    <property type="component" value="Chromosome H"/>
</dbReference>
<keyword evidence="3" id="KW-0805">Transcription regulation</keyword>
<keyword evidence="4" id="KW-0238">DNA-binding</keyword>
<keyword evidence="2" id="KW-0862">Zinc</keyword>
<feature type="region of interest" description="Disordered" evidence="8">
    <location>
        <begin position="1129"/>
        <end position="1150"/>
    </location>
</feature>
<keyword evidence="5" id="KW-0804">Transcription</keyword>
<gene>
    <name evidence="10" type="ORF">LADA_0H15214G</name>
</gene>
<keyword evidence="7" id="KW-0175">Coiled coil</keyword>
<dbReference type="GO" id="GO:0005739">
    <property type="term" value="C:mitochondrion"/>
    <property type="evidence" value="ECO:0007669"/>
    <property type="project" value="EnsemblFungi"/>
</dbReference>
<dbReference type="InterPro" id="IPR001138">
    <property type="entry name" value="Zn2Cys6_DnaBD"/>
</dbReference>
<feature type="coiled-coil region" evidence="7">
    <location>
        <begin position="59"/>
        <end position="86"/>
    </location>
</feature>
<evidence type="ECO:0000256" key="8">
    <source>
        <dbReference type="SAM" id="MobiDB-lite"/>
    </source>
</evidence>
<evidence type="ECO:0000259" key="9">
    <source>
        <dbReference type="PROSITE" id="PS50048"/>
    </source>
</evidence>
<evidence type="ECO:0000256" key="4">
    <source>
        <dbReference type="ARBA" id="ARBA00023125"/>
    </source>
</evidence>
<dbReference type="PANTHER" id="PTHR31944:SF131">
    <property type="entry name" value="HEME-RESPONSIVE ZINC FINGER TRANSCRIPTION FACTOR HAP1"/>
    <property type="match status" value="1"/>
</dbReference>
<dbReference type="OrthoDB" id="4159781at2759"/>
<dbReference type="GO" id="GO:0071169">
    <property type="term" value="P:establishment of protein localization to chromatin"/>
    <property type="evidence" value="ECO:0007669"/>
    <property type="project" value="EnsemblFungi"/>
</dbReference>
<reference evidence="10 11" key="1">
    <citation type="submission" date="2016-03" db="EMBL/GenBank/DDBJ databases">
        <authorList>
            <person name="Devillers H."/>
        </authorList>
    </citation>
    <scope>NUCLEOTIDE SEQUENCE [LARGE SCALE GENOMIC DNA]</scope>
    <source>
        <strain evidence="10">CBS 10888</strain>
    </source>
</reference>
<organism evidence="10 11">
    <name type="scientific">Lachancea dasiensis</name>
    <dbReference type="NCBI Taxonomy" id="1072105"/>
    <lineage>
        <taxon>Eukaryota</taxon>
        <taxon>Fungi</taxon>
        <taxon>Dikarya</taxon>
        <taxon>Ascomycota</taxon>
        <taxon>Saccharomycotina</taxon>
        <taxon>Saccharomycetes</taxon>
        <taxon>Saccharomycetales</taxon>
        <taxon>Saccharomycetaceae</taxon>
        <taxon>Lachancea</taxon>
    </lineage>
</organism>
<accession>A0A1G4K4Q7</accession>
<dbReference type="CDD" id="cd00067">
    <property type="entry name" value="GAL4"/>
    <property type="match status" value="1"/>
</dbReference>
<dbReference type="SUPFAM" id="SSF57701">
    <property type="entry name" value="Zn2/Cys6 DNA-binding domain"/>
    <property type="match status" value="1"/>
</dbReference>
<dbReference type="GO" id="GO:0001228">
    <property type="term" value="F:DNA-binding transcription activator activity, RNA polymerase II-specific"/>
    <property type="evidence" value="ECO:0007669"/>
    <property type="project" value="EnsemblFungi"/>
</dbReference>
<feature type="region of interest" description="Disordered" evidence="8">
    <location>
        <begin position="1087"/>
        <end position="1116"/>
    </location>
</feature>
<evidence type="ECO:0000256" key="5">
    <source>
        <dbReference type="ARBA" id="ARBA00023163"/>
    </source>
</evidence>
<keyword evidence="11" id="KW-1185">Reference proteome</keyword>
<dbReference type="SMART" id="SM00066">
    <property type="entry name" value="GAL4"/>
    <property type="match status" value="1"/>
</dbReference>
<dbReference type="PROSITE" id="PS00463">
    <property type="entry name" value="ZN2_CY6_FUNGAL_1"/>
    <property type="match status" value="1"/>
</dbReference>
<feature type="compositionally biased region" description="Polar residues" evidence="8">
    <location>
        <begin position="1134"/>
        <end position="1150"/>
    </location>
</feature>
<dbReference type="GO" id="GO:0071456">
    <property type="term" value="P:cellular response to hypoxia"/>
    <property type="evidence" value="ECO:0007669"/>
    <property type="project" value="EnsemblFungi"/>
</dbReference>
<feature type="region of interest" description="Disordered" evidence="8">
    <location>
        <begin position="1043"/>
        <end position="1070"/>
    </location>
</feature>
<dbReference type="FunFam" id="4.10.240.10:FF:000014">
    <property type="entry name" value="HAP1p Zinc finger transcription factor"/>
    <property type="match status" value="1"/>
</dbReference>
<dbReference type="GO" id="GO:0043457">
    <property type="term" value="P:regulation of cellular respiration"/>
    <property type="evidence" value="ECO:0007669"/>
    <property type="project" value="EnsemblFungi"/>
</dbReference>
<feature type="region of interest" description="Disordered" evidence="8">
    <location>
        <begin position="323"/>
        <end position="345"/>
    </location>
</feature>
<dbReference type="AlphaFoldDB" id="A0A1G4K4Q7"/>
<dbReference type="GO" id="GO:0005634">
    <property type="term" value="C:nucleus"/>
    <property type="evidence" value="ECO:0007669"/>
    <property type="project" value="EnsemblFungi"/>
</dbReference>
<dbReference type="CDD" id="cd12148">
    <property type="entry name" value="fungal_TF_MHR"/>
    <property type="match status" value="1"/>
</dbReference>
<evidence type="ECO:0000313" key="11">
    <source>
        <dbReference type="Proteomes" id="UP000190274"/>
    </source>
</evidence>
<proteinExistence type="predicted"/>
<dbReference type="SMART" id="SM00906">
    <property type="entry name" value="Fungal_trans"/>
    <property type="match status" value="1"/>
</dbReference>
<dbReference type="InterPro" id="IPR007219">
    <property type="entry name" value="XnlR_reg_dom"/>
</dbReference>
<evidence type="ECO:0000256" key="7">
    <source>
        <dbReference type="SAM" id="Coils"/>
    </source>
</evidence>
<feature type="domain" description="Zn(2)-C6 fungal-type" evidence="9">
    <location>
        <begin position="15"/>
        <end position="47"/>
    </location>
</feature>
<dbReference type="Gene3D" id="4.10.240.10">
    <property type="entry name" value="Zn(2)-C6 fungal-type DNA-binding domain"/>
    <property type="match status" value="1"/>
</dbReference>
<keyword evidence="1" id="KW-0479">Metal-binding</keyword>
<dbReference type="GO" id="GO:0000122">
    <property type="term" value="P:negative regulation of transcription by RNA polymerase II"/>
    <property type="evidence" value="ECO:0007669"/>
    <property type="project" value="EnsemblFungi"/>
</dbReference>
<feature type="compositionally biased region" description="Basic and acidic residues" evidence="8">
    <location>
        <begin position="1048"/>
        <end position="1062"/>
    </location>
</feature>
<dbReference type="PANTHER" id="PTHR31944">
    <property type="entry name" value="HEME-RESPONSIVE ZINC FINGER TRANSCRIPTION FACTOR HAP1"/>
    <property type="match status" value="1"/>
</dbReference>
<dbReference type="InterPro" id="IPR046347">
    <property type="entry name" value="bZIP_sf"/>
</dbReference>
<dbReference type="InterPro" id="IPR036864">
    <property type="entry name" value="Zn2-C6_fun-type_DNA-bd_sf"/>
</dbReference>
<name>A0A1G4K4Q7_9SACH</name>
<evidence type="ECO:0000256" key="6">
    <source>
        <dbReference type="ARBA" id="ARBA00023242"/>
    </source>
</evidence>
<dbReference type="PROSITE" id="PS50048">
    <property type="entry name" value="ZN2_CY6_FUNGAL_2"/>
    <property type="match status" value="1"/>
</dbReference>
<dbReference type="SUPFAM" id="SSF57959">
    <property type="entry name" value="Leucine zipper domain"/>
    <property type="match status" value="1"/>
</dbReference>
<keyword evidence="6" id="KW-0539">Nucleus</keyword>